<gene>
    <name evidence="2" type="ORF">HYN04_02350</name>
</gene>
<organism evidence="2 3">
    <name type="scientific">Phenylobacterium parvum</name>
    <dbReference type="NCBI Taxonomy" id="2201350"/>
    <lineage>
        <taxon>Bacteria</taxon>
        <taxon>Pseudomonadati</taxon>
        <taxon>Pseudomonadota</taxon>
        <taxon>Alphaproteobacteria</taxon>
        <taxon>Caulobacterales</taxon>
        <taxon>Caulobacteraceae</taxon>
        <taxon>Phenylobacterium</taxon>
    </lineage>
</organism>
<sequence length="103" mass="11595">MTTSARAPDAIIDAHIGQRIRRRRRQLGLTQHQLALACGVRFQQIQKYESGANRIAASRLWKIAHAMQTPLLHFFEDLPELVISDGGALLSAPQEDKTRHDLT</sequence>
<dbReference type="RefSeq" id="WP_110449272.1">
    <property type="nucleotide sequence ID" value="NZ_CP029479.1"/>
</dbReference>
<dbReference type="PROSITE" id="PS50943">
    <property type="entry name" value="HTH_CROC1"/>
    <property type="match status" value="1"/>
</dbReference>
<dbReference type="CDD" id="cd00093">
    <property type="entry name" value="HTH_XRE"/>
    <property type="match status" value="1"/>
</dbReference>
<dbReference type="SMART" id="SM00530">
    <property type="entry name" value="HTH_XRE"/>
    <property type="match status" value="1"/>
</dbReference>
<dbReference type="Gene3D" id="1.10.260.40">
    <property type="entry name" value="lambda repressor-like DNA-binding domains"/>
    <property type="match status" value="1"/>
</dbReference>
<keyword evidence="3" id="KW-1185">Reference proteome</keyword>
<evidence type="ECO:0000259" key="1">
    <source>
        <dbReference type="PROSITE" id="PS50943"/>
    </source>
</evidence>
<dbReference type="Pfam" id="PF01381">
    <property type="entry name" value="HTH_3"/>
    <property type="match status" value="1"/>
</dbReference>
<dbReference type="GO" id="GO:0003677">
    <property type="term" value="F:DNA binding"/>
    <property type="evidence" value="ECO:0007669"/>
    <property type="project" value="InterPro"/>
</dbReference>
<evidence type="ECO:0000313" key="2">
    <source>
        <dbReference type="EMBL" id="AWM76703.1"/>
    </source>
</evidence>
<dbReference type="SUPFAM" id="SSF47413">
    <property type="entry name" value="lambda repressor-like DNA-binding domains"/>
    <property type="match status" value="1"/>
</dbReference>
<dbReference type="EMBL" id="CP029479">
    <property type="protein sequence ID" value="AWM76703.1"/>
    <property type="molecule type" value="Genomic_DNA"/>
</dbReference>
<dbReference type="KEGG" id="phb:HYN04_02350"/>
<dbReference type="OrthoDB" id="7923537at2"/>
<dbReference type="InterPro" id="IPR001387">
    <property type="entry name" value="Cro/C1-type_HTH"/>
</dbReference>
<protein>
    <recommendedName>
        <fullName evidence="1">HTH cro/C1-type domain-containing protein</fullName>
    </recommendedName>
</protein>
<dbReference type="Proteomes" id="UP000247763">
    <property type="component" value="Chromosome"/>
</dbReference>
<dbReference type="InterPro" id="IPR010982">
    <property type="entry name" value="Lambda_DNA-bd_dom_sf"/>
</dbReference>
<feature type="domain" description="HTH cro/C1-type" evidence="1">
    <location>
        <begin position="20"/>
        <end position="74"/>
    </location>
</feature>
<name>A0A2Z3HJK2_9CAUL</name>
<reference evidence="3" key="1">
    <citation type="submission" date="2018-05" db="EMBL/GenBank/DDBJ databases">
        <title>Genome sequencing of Phenylobacterium sp. HYN0004.</title>
        <authorList>
            <person name="Yi H."/>
            <person name="Baek C."/>
        </authorList>
    </citation>
    <scope>NUCLEOTIDE SEQUENCE [LARGE SCALE GENOMIC DNA]</scope>
    <source>
        <strain evidence="3">HYN0004</strain>
    </source>
</reference>
<evidence type="ECO:0000313" key="3">
    <source>
        <dbReference type="Proteomes" id="UP000247763"/>
    </source>
</evidence>
<proteinExistence type="predicted"/>
<dbReference type="AlphaFoldDB" id="A0A2Z3HJK2"/>
<accession>A0A2Z3HJK2</accession>